<name>A0ABR0DWW0_ZASCE</name>
<comment type="caution">
    <text evidence="2">The sequence shown here is derived from an EMBL/GenBank/DDBJ whole genome shotgun (WGS) entry which is preliminary data.</text>
</comment>
<feature type="region of interest" description="Disordered" evidence="1">
    <location>
        <begin position="229"/>
        <end position="270"/>
    </location>
</feature>
<feature type="region of interest" description="Disordered" evidence="1">
    <location>
        <begin position="1"/>
        <end position="173"/>
    </location>
</feature>
<feature type="compositionally biased region" description="Low complexity" evidence="1">
    <location>
        <begin position="47"/>
        <end position="65"/>
    </location>
</feature>
<feature type="compositionally biased region" description="Low complexity" evidence="1">
    <location>
        <begin position="147"/>
        <end position="164"/>
    </location>
</feature>
<gene>
    <name evidence="2" type="ORF">PRZ48_014840</name>
</gene>
<feature type="compositionally biased region" description="Polar residues" evidence="1">
    <location>
        <begin position="252"/>
        <end position="270"/>
    </location>
</feature>
<evidence type="ECO:0000313" key="3">
    <source>
        <dbReference type="Proteomes" id="UP001305779"/>
    </source>
</evidence>
<feature type="compositionally biased region" description="Polar residues" evidence="1">
    <location>
        <begin position="312"/>
        <end position="326"/>
    </location>
</feature>
<feature type="compositionally biased region" description="Polar residues" evidence="1">
    <location>
        <begin position="376"/>
        <end position="397"/>
    </location>
</feature>
<dbReference type="EMBL" id="JAXOVC010000015">
    <property type="protein sequence ID" value="KAK4493655.1"/>
    <property type="molecule type" value="Genomic_DNA"/>
</dbReference>
<proteinExistence type="predicted"/>
<feature type="compositionally biased region" description="Basic and acidic residues" evidence="1">
    <location>
        <begin position="1"/>
        <end position="17"/>
    </location>
</feature>
<feature type="region of interest" description="Disordered" evidence="1">
    <location>
        <begin position="293"/>
        <end position="397"/>
    </location>
</feature>
<feature type="region of interest" description="Disordered" evidence="1">
    <location>
        <begin position="433"/>
        <end position="457"/>
    </location>
</feature>
<dbReference type="Proteomes" id="UP001305779">
    <property type="component" value="Unassembled WGS sequence"/>
</dbReference>
<evidence type="ECO:0000313" key="2">
    <source>
        <dbReference type="EMBL" id="KAK4493655.1"/>
    </source>
</evidence>
<reference evidence="2 3" key="1">
    <citation type="journal article" date="2023" name="G3 (Bethesda)">
        <title>A chromosome-level genome assembly of Zasmidium syzygii isolated from banana leaves.</title>
        <authorList>
            <person name="van Westerhoven A.C."/>
            <person name="Mehrabi R."/>
            <person name="Talebi R."/>
            <person name="Steentjes M.B.F."/>
            <person name="Corcolon B."/>
            <person name="Chong P.A."/>
            <person name="Kema G.H.J."/>
            <person name="Seidl M.F."/>
        </authorList>
    </citation>
    <scope>NUCLEOTIDE SEQUENCE [LARGE SCALE GENOMIC DNA]</scope>
    <source>
        <strain evidence="2 3">P124</strain>
    </source>
</reference>
<feature type="compositionally biased region" description="Low complexity" evidence="1">
    <location>
        <begin position="437"/>
        <end position="451"/>
    </location>
</feature>
<evidence type="ECO:0000256" key="1">
    <source>
        <dbReference type="SAM" id="MobiDB-lite"/>
    </source>
</evidence>
<sequence>MPSRKSDSSETKAESRRSSLRRLSSIASFHTLNPFNRRRSNNNVTGTPSSASNASLSSSTLASPPENAKVQDFNSSQIFTEHDNIEAVPPPPAQTQTQHPSRRSSYICLPDDPIGGMPRSKTFSNLPVPTRAKKSSNPLVQSKSHARLPSSLLSASRVPSPSASTRKHSTRLTAVENLPRGKKLSRSDTEPLLHAAYEQSPGYHRSTAFKENISLSPIKPLSRMDMLDSDTFYSSSPPSRTYQSRHARSQSRDALQQFSSPANTLSSSTLSLPKYEQLPAGAYKRLSQKYESSPAYRSARERAPTPGKPVQRWNSQPILTNKSNHVSPHGEIKQTRLMSAKQAPTPPPAKTPSGDLVLEQPKSRTDENQPAHVRQVSEQTPIAQAQPVQSRSRAQTLEPTAGSVFRAEPLAYWTGRFSSLNDRYRNQDLLASLNLGPESPTTTSSPFTQTTDKSKCETDKMHTPAANTARMRRAVEHLYYQCGNDEARESFLKWQKQLAVALSLPELARPVVARGCALEMSLREDSPQTGSSPGMPLSAGRKISFMDRLLGRRQKSLASSG</sequence>
<organism evidence="2 3">
    <name type="scientific">Zasmidium cellare</name>
    <name type="common">Wine cellar mold</name>
    <name type="synonym">Racodium cellare</name>
    <dbReference type="NCBI Taxonomy" id="395010"/>
    <lineage>
        <taxon>Eukaryota</taxon>
        <taxon>Fungi</taxon>
        <taxon>Dikarya</taxon>
        <taxon>Ascomycota</taxon>
        <taxon>Pezizomycotina</taxon>
        <taxon>Dothideomycetes</taxon>
        <taxon>Dothideomycetidae</taxon>
        <taxon>Mycosphaerellales</taxon>
        <taxon>Mycosphaerellaceae</taxon>
        <taxon>Zasmidium</taxon>
    </lineage>
</organism>
<feature type="compositionally biased region" description="Polar residues" evidence="1">
    <location>
        <begin position="231"/>
        <end position="242"/>
    </location>
</feature>
<accession>A0ABR0DWW0</accession>
<keyword evidence="3" id="KW-1185">Reference proteome</keyword>
<protein>
    <submittedName>
        <fullName evidence="2">Uncharacterized protein</fullName>
    </submittedName>
</protein>